<sequence length="148" mass="15835">MSYTEDRIAQMRRLIDDHGWTVIGVFPTEPTDGPPFSYTVGLTDRGLPELAIYGLEPRAAGGVLNVVARLAINAGEFARGQRLDGLLAGGLPLAVIEMNDTTDMTGVRALYGAVLAAQQIVWPDPDGRMPWENGSLGPVQPLKGDHPA</sequence>
<protein>
    <recommendedName>
        <fullName evidence="4">DUF4262 domain-containing protein</fullName>
    </recommendedName>
</protein>
<gene>
    <name evidence="2" type="ORF">RMCFA_2622</name>
</gene>
<proteinExistence type="predicted"/>
<evidence type="ECO:0000256" key="1">
    <source>
        <dbReference type="SAM" id="MobiDB-lite"/>
    </source>
</evidence>
<dbReference type="EMBL" id="BCSZ01000024">
    <property type="protein sequence ID" value="GAT02510.1"/>
    <property type="molecule type" value="Genomic_DNA"/>
</dbReference>
<evidence type="ECO:0000313" key="3">
    <source>
        <dbReference type="Proteomes" id="UP000069705"/>
    </source>
</evidence>
<dbReference type="AlphaFoldDB" id="A0A100WQ28"/>
<dbReference type="Pfam" id="PF14081">
    <property type="entry name" value="DUF4262"/>
    <property type="match status" value="1"/>
</dbReference>
<reference evidence="2 3" key="1">
    <citation type="journal article" date="2016" name="Genome Announc.">
        <title>Draft Genome Sequences of Five Rapidly Growing Mycobacterium Species, M. thermoresistibile, M. fortuitum subsp. acetamidolyticum, M. canariasense, M. brisbanense, and M. novocastrense.</title>
        <authorList>
            <person name="Katahira K."/>
            <person name="Ogura Y."/>
            <person name="Gotoh Y."/>
            <person name="Hayashi T."/>
        </authorList>
    </citation>
    <scope>NUCLEOTIDE SEQUENCE [LARGE SCALE GENOMIC DNA]</scope>
    <source>
        <strain evidence="2 3">JCM6368</strain>
    </source>
</reference>
<reference evidence="3" key="2">
    <citation type="submission" date="2016-02" db="EMBL/GenBank/DDBJ databases">
        <title>Draft genome sequence of five rapidly growing Mycobacterium species.</title>
        <authorList>
            <person name="Katahira K."/>
            <person name="Gotou Y."/>
            <person name="Iida K."/>
            <person name="Ogura Y."/>
            <person name="Hayashi T."/>
        </authorList>
    </citation>
    <scope>NUCLEOTIDE SEQUENCE [LARGE SCALE GENOMIC DNA]</scope>
    <source>
        <strain evidence="3">JCM6368</strain>
    </source>
</reference>
<evidence type="ECO:0000313" key="2">
    <source>
        <dbReference type="EMBL" id="GAT02510.1"/>
    </source>
</evidence>
<comment type="caution">
    <text evidence="2">The sequence shown here is derived from an EMBL/GenBank/DDBJ whole genome shotgun (WGS) entry which is preliminary data.</text>
</comment>
<dbReference type="RefSeq" id="WP_061263614.1">
    <property type="nucleotide sequence ID" value="NZ_BCSZ01000024.1"/>
</dbReference>
<name>A0A100WQ28_MYCFO</name>
<evidence type="ECO:0008006" key="4">
    <source>
        <dbReference type="Google" id="ProtNLM"/>
    </source>
</evidence>
<accession>A0A100WQ28</accession>
<feature type="region of interest" description="Disordered" evidence="1">
    <location>
        <begin position="128"/>
        <end position="148"/>
    </location>
</feature>
<organism evidence="2 3">
    <name type="scientific">Mycolicibacterium fortuitum subsp. acetamidolyticum</name>
    <dbReference type="NCBI Taxonomy" id="144550"/>
    <lineage>
        <taxon>Bacteria</taxon>
        <taxon>Bacillati</taxon>
        <taxon>Actinomycetota</taxon>
        <taxon>Actinomycetes</taxon>
        <taxon>Mycobacteriales</taxon>
        <taxon>Mycobacteriaceae</taxon>
        <taxon>Mycolicibacterium</taxon>
    </lineage>
</organism>
<dbReference type="InterPro" id="IPR025358">
    <property type="entry name" value="DUF4262"/>
</dbReference>
<dbReference type="Proteomes" id="UP000069705">
    <property type="component" value="Unassembled WGS sequence"/>
</dbReference>